<accession>A0A7R9DK01</accession>
<organism evidence="2">
    <name type="scientific">Timema poppense</name>
    <name type="common">Walking stick</name>
    <dbReference type="NCBI Taxonomy" id="170557"/>
    <lineage>
        <taxon>Eukaryota</taxon>
        <taxon>Metazoa</taxon>
        <taxon>Ecdysozoa</taxon>
        <taxon>Arthropoda</taxon>
        <taxon>Hexapoda</taxon>
        <taxon>Insecta</taxon>
        <taxon>Pterygota</taxon>
        <taxon>Neoptera</taxon>
        <taxon>Polyneoptera</taxon>
        <taxon>Phasmatodea</taxon>
        <taxon>Timematodea</taxon>
        <taxon>Timematoidea</taxon>
        <taxon>Timematidae</taxon>
        <taxon>Timema</taxon>
    </lineage>
</organism>
<gene>
    <name evidence="2" type="ORF">TPSB3V08_LOCUS9848</name>
</gene>
<name>A0A7R9DK01_TIMPO</name>
<protein>
    <submittedName>
        <fullName evidence="2">Uncharacterized protein</fullName>
    </submittedName>
</protein>
<sequence>MSRNAMTAHIEQMETEFNDSLQSFVEVEITLMILKGHVVNVMLIPFEQQLLLLPYVQGHRNIMESVEKISPVSPSKARKRKRQPGKWKHNCAKKLRYASPGLPIYPKCGHATKSFRCAALSMKQCLDFCHLYYENKDCAYQNVFLLKYCEVVPVARRRPSTSSHKRKNGNIPQEKRGGDHCSFKLIEQRQKVIEFTSLPVSELHRCHSAQGRQYLPSEMNIAKLSRMYNDKSEDTLLFPLADFLDSVLKNLQKKQSSNKYVITRVLKTPTPATAAIATSSSDDIIQTEMFTTELSLQ</sequence>
<dbReference type="EMBL" id="OD008217">
    <property type="protein sequence ID" value="CAD7414717.1"/>
    <property type="molecule type" value="Genomic_DNA"/>
</dbReference>
<proteinExistence type="predicted"/>
<feature type="region of interest" description="Disordered" evidence="1">
    <location>
        <begin position="159"/>
        <end position="178"/>
    </location>
</feature>
<evidence type="ECO:0000313" key="2">
    <source>
        <dbReference type="EMBL" id="CAD7414717.1"/>
    </source>
</evidence>
<evidence type="ECO:0000256" key="1">
    <source>
        <dbReference type="SAM" id="MobiDB-lite"/>
    </source>
</evidence>
<feature type="compositionally biased region" description="Basic residues" evidence="1">
    <location>
        <begin position="159"/>
        <end position="168"/>
    </location>
</feature>
<reference evidence="2" key="1">
    <citation type="submission" date="2020-11" db="EMBL/GenBank/DDBJ databases">
        <authorList>
            <person name="Tran Van P."/>
        </authorList>
    </citation>
    <scope>NUCLEOTIDE SEQUENCE</scope>
</reference>
<dbReference type="AlphaFoldDB" id="A0A7R9DK01"/>